<comment type="caution">
    <text evidence="12">The sequence shown here is derived from an EMBL/GenBank/DDBJ whole genome shotgun (WGS) entry which is preliminary data.</text>
</comment>
<dbReference type="Pfam" id="PF00027">
    <property type="entry name" value="cNMP_binding"/>
    <property type="match status" value="1"/>
</dbReference>
<evidence type="ECO:0000313" key="12">
    <source>
        <dbReference type="EMBL" id="RDW89082.1"/>
    </source>
</evidence>
<keyword evidence="5" id="KW-0029">Amino-acid transport</keyword>
<accession>A0A3D8SS06</accession>
<dbReference type="CDD" id="cd00038">
    <property type="entry name" value="CAP_ED"/>
    <property type="match status" value="1"/>
</dbReference>
<organism evidence="12 13">
    <name type="scientific">Coleophoma cylindrospora</name>
    <dbReference type="NCBI Taxonomy" id="1849047"/>
    <lineage>
        <taxon>Eukaryota</taxon>
        <taxon>Fungi</taxon>
        <taxon>Dikarya</taxon>
        <taxon>Ascomycota</taxon>
        <taxon>Pezizomycotina</taxon>
        <taxon>Leotiomycetes</taxon>
        <taxon>Helotiales</taxon>
        <taxon>Dermateaceae</taxon>
        <taxon>Coleophoma</taxon>
    </lineage>
</organism>
<evidence type="ECO:0000256" key="6">
    <source>
        <dbReference type="ARBA" id="ARBA00022989"/>
    </source>
</evidence>
<keyword evidence="3" id="KW-0926">Vacuole</keyword>
<evidence type="ECO:0000256" key="8">
    <source>
        <dbReference type="SAM" id="MobiDB-lite"/>
    </source>
</evidence>
<evidence type="ECO:0000256" key="7">
    <source>
        <dbReference type="ARBA" id="ARBA00023136"/>
    </source>
</evidence>
<keyword evidence="13" id="KW-1185">Reference proteome</keyword>
<feature type="transmembrane region" description="Helical" evidence="9">
    <location>
        <begin position="294"/>
        <end position="318"/>
    </location>
</feature>
<feature type="transmembrane region" description="Helical" evidence="9">
    <location>
        <begin position="506"/>
        <end position="526"/>
    </location>
</feature>
<feature type="region of interest" description="Disordered" evidence="8">
    <location>
        <begin position="1"/>
        <end position="71"/>
    </location>
</feature>
<gene>
    <name evidence="12" type="ORF">BP6252_01114</name>
</gene>
<evidence type="ECO:0000259" key="10">
    <source>
        <dbReference type="PROSITE" id="PS50042"/>
    </source>
</evidence>
<dbReference type="InterPro" id="IPR011547">
    <property type="entry name" value="SLC26A/SulP_dom"/>
</dbReference>
<feature type="transmembrane region" description="Helical" evidence="9">
    <location>
        <begin position="338"/>
        <end position="360"/>
    </location>
</feature>
<dbReference type="InterPro" id="IPR000595">
    <property type="entry name" value="cNMP-bd_dom"/>
</dbReference>
<feature type="domain" description="STAS" evidence="11">
    <location>
        <begin position="771"/>
        <end position="884"/>
    </location>
</feature>
<dbReference type="InterPro" id="IPR052706">
    <property type="entry name" value="Membrane-Transporter-like"/>
</dbReference>
<feature type="transmembrane region" description="Helical" evidence="9">
    <location>
        <begin position="473"/>
        <end position="494"/>
    </location>
</feature>
<keyword evidence="6 9" id="KW-1133">Transmembrane helix</keyword>
<evidence type="ECO:0000256" key="9">
    <source>
        <dbReference type="SAM" id="Phobius"/>
    </source>
</evidence>
<evidence type="ECO:0008006" key="14">
    <source>
        <dbReference type="Google" id="ProtNLM"/>
    </source>
</evidence>
<evidence type="ECO:0000256" key="1">
    <source>
        <dbReference type="ARBA" id="ARBA00004128"/>
    </source>
</evidence>
<dbReference type="PANTHER" id="PTHR43310">
    <property type="entry name" value="SULFATE TRANSPORTER YBAR-RELATED"/>
    <property type="match status" value="1"/>
</dbReference>
<feature type="transmembrane region" description="Helical" evidence="9">
    <location>
        <begin position="435"/>
        <end position="453"/>
    </location>
</feature>
<feature type="compositionally biased region" description="Polar residues" evidence="8">
    <location>
        <begin position="120"/>
        <end position="129"/>
    </location>
</feature>
<dbReference type="PROSITE" id="PS50801">
    <property type="entry name" value="STAS"/>
    <property type="match status" value="1"/>
</dbReference>
<feature type="transmembrane region" description="Helical" evidence="9">
    <location>
        <begin position="701"/>
        <end position="727"/>
    </location>
</feature>
<dbReference type="PROSITE" id="PS50042">
    <property type="entry name" value="CNMP_BINDING_3"/>
    <property type="match status" value="1"/>
</dbReference>
<dbReference type="InterPro" id="IPR014710">
    <property type="entry name" value="RmlC-like_jellyroll"/>
</dbReference>
<dbReference type="OrthoDB" id="409725at2759"/>
<name>A0A3D8SS06_9HELO</name>
<dbReference type="InterPro" id="IPR002645">
    <property type="entry name" value="STAS_dom"/>
</dbReference>
<feature type="compositionally biased region" description="Polar residues" evidence="8">
    <location>
        <begin position="34"/>
        <end position="64"/>
    </location>
</feature>
<feature type="transmembrane region" description="Helical" evidence="9">
    <location>
        <begin position="671"/>
        <end position="689"/>
    </location>
</feature>
<dbReference type="STRING" id="1849047.A0A3D8SS06"/>
<dbReference type="InterPro" id="IPR018490">
    <property type="entry name" value="cNMP-bd_dom_sf"/>
</dbReference>
<proteinExistence type="predicted"/>
<dbReference type="GO" id="GO:0000329">
    <property type="term" value="C:fungal-type vacuole membrane"/>
    <property type="evidence" value="ECO:0007669"/>
    <property type="project" value="UniProtKB-ARBA"/>
</dbReference>
<dbReference type="EMBL" id="PDLM01000001">
    <property type="protein sequence ID" value="RDW89082.1"/>
    <property type="molecule type" value="Genomic_DNA"/>
</dbReference>
<sequence>MSPLSPSPSSEPARRRALSLTSHTSPRLIPGSYGSMNNATSGNAIGDLINNSHFSRGRSDSQSTGRREPTRSFIAAHQRHLGSIDSAEIARSVREDTAGLASYALSERPSNRSPSPSSRQRVASGQSNPGFHFEGDSTSTRDSSEAQREHQTIEEISEPNSAEASSSKSSPTSALADLLRRSPPSTSPPDRNEEQDDGSKLDTSNTMLSDSDRLIITSDGVRRDATERTPLLGKRNEEQTHPDWIHGQQDLEGQYLRRQESWPKLRNIIAKPLQKGKCVITTLQHPKMWDRRAIWNNAVVAPTAALPAVVLGLLLNILDALSYGLILFPLGEKVFEDLGPSGISMFYISCIVSQLVYSCGGSIFKGGIGSEMIEVVPFFHGMAATILATVGADKPQEVISTTITAYAISSIFTGFAFLLMGLFRVGYIIGFIPRHILIGCIGGVGWFLVATGLEVSARLPGSLNYDLETLLRLFQLDTFPLWIVPMLLAIFIHFTDCRIPERYHKYYLPGMILGVGAIFYFFVFALDPLNLPFLRSHGWIFDGPKNVNEPWWHFYTLYDFNKVHWGALAETIPAMFALTFFGVLHVPINVPALANTTQEDNVNLDHELIAHGFSNMISGCVGSIQNYLVYTNSVVFMKSGGNTRLAGIMLAFATFGVMLIGPSIIGLIPVMTVGILIFVLGFDLLYEALVEPRHKLKMSEYLTVVTIVLIMGLYDFVVGIFIGLGLAGVSLVVQASRTAAVRASYSGEVAGSTVRRNPTQYRYLREVGQQVHVTKLAGYLFFGTIVSVEARIRALITDEAFKERPVRFLIFDLYHVSGIDYSAGESFCKLNRLCSKKGVSLIMSGLDANGPLGRSLRAVGLGEVTEDSAEVKFFPDLNSALESCENELLKTFYASKERATSRNAPIDVPDHQHKHIKNGPVSIDVQFSSPRRQHLHRAATATLAEGPSESRYMNFKEPLKLILQTFHDLTSQNEDFWFRAVPFFTRKEYPAGAILYQRGESANGFYLLESGILRADYELPQGQYFESIVAGTTCGELPFFSETGRSATVVAERDSVVWLMDRNNWDQLQKTDQEVASELLKISLKLTSERFSAITSYVLTTAG</sequence>
<dbReference type="InterPro" id="IPR036513">
    <property type="entry name" value="STAS_dom_sf"/>
</dbReference>
<evidence type="ECO:0000256" key="4">
    <source>
        <dbReference type="ARBA" id="ARBA00022692"/>
    </source>
</evidence>
<feature type="transmembrane region" description="Helical" evidence="9">
    <location>
        <begin position="372"/>
        <end position="391"/>
    </location>
</feature>
<feature type="compositionally biased region" description="Basic and acidic residues" evidence="8">
    <location>
        <begin position="234"/>
        <end position="244"/>
    </location>
</feature>
<dbReference type="Proteomes" id="UP000256645">
    <property type="component" value="Unassembled WGS sequence"/>
</dbReference>
<dbReference type="SMART" id="SM00100">
    <property type="entry name" value="cNMP"/>
    <property type="match status" value="1"/>
</dbReference>
<comment type="subcellular location">
    <subcellularLocation>
        <location evidence="1">Vacuole membrane</location>
        <topology evidence="1">Multi-pass membrane protein</topology>
    </subcellularLocation>
</comment>
<evidence type="ECO:0000256" key="2">
    <source>
        <dbReference type="ARBA" id="ARBA00022448"/>
    </source>
</evidence>
<dbReference type="Pfam" id="PF00916">
    <property type="entry name" value="Sulfate_transp"/>
    <property type="match status" value="1"/>
</dbReference>
<evidence type="ECO:0000256" key="3">
    <source>
        <dbReference type="ARBA" id="ARBA00022554"/>
    </source>
</evidence>
<dbReference type="SUPFAM" id="SSF52091">
    <property type="entry name" value="SpoIIaa-like"/>
    <property type="match status" value="1"/>
</dbReference>
<dbReference type="Pfam" id="PF01740">
    <property type="entry name" value="STAS"/>
    <property type="match status" value="1"/>
</dbReference>
<dbReference type="GO" id="GO:0034490">
    <property type="term" value="P:basic amino acid transmembrane import into vacuole"/>
    <property type="evidence" value="ECO:0007669"/>
    <property type="project" value="UniProtKB-ARBA"/>
</dbReference>
<dbReference type="CDD" id="cd07042">
    <property type="entry name" value="STAS_SulP_like_sulfate_transporter"/>
    <property type="match status" value="1"/>
</dbReference>
<evidence type="ECO:0000313" key="13">
    <source>
        <dbReference type="Proteomes" id="UP000256645"/>
    </source>
</evidence>
<dbReference type="SUPFAM" id="SSF51206">
    <property type="entry name" value="cAMP-binding domain-like"/>
    <property type="match status" value="1"/>
</dbReference>
<protein>
    <recommendedName>
        <fullName evidence="14">Sulfate transporter family protein-like protein</fullName>
    </recommendedName>
</protein>
<dbReference type="FunFam" id="3.30.750.24:FF:000012">
    <property type="entry name" value="Sulfate transporter family protein"/>
    <property type="match status" value="1"/>
</dbReference>
<evidence type="ECO:0000256" key="5">
    <source>
        <dbReference type="ARBA" id="ARBA00022970"/>
    </source>
</evidence>
<reference evidence="12 13" key="1">
    <citation type="journal article" date="2018" name="IMA Fungus">
        <title>IMA Genome-F 9: Draft genome sequence of Annulohypoxylon stygium, Aspergillus mulundensis, Berkeleyomyces basicola (syn. Thielaviopsis basicola), Ceratocystis smalleyi, two Cercospora beticola strains, Coleophoma cylindrospora, Fusarium fracticaudum, Phialophora cf. hyalina, and Morchella septimelata.</title>
        <authorList>
            <person name="Wingfield B.D."/>
            <person name="Bills G.F."/>
            <person name="Dong Y."/>
            <person name="Huang W."/>
            <person name="Nel W.J."/>
            <person name="Swalarsk-Parry B.S."/>
            <person name="Vaghefi N."/>
            <person name="Wilken P.M."/>
            <person name="An Z."/>
            <person name="de Beer Z.W."/>
            <person name="De Vos L."/>
            <person name="Chen L."/>
            <person name="Duong T.A."/>
            <person name="Gao Y."/>
            <person name="Hammerbacher A."/>
            <person name="Kikkert J.R."/>
            <person name="Li Y."/>
            <person name="Li H."/>
            <person name="Li K."/>
            <person name="Li Q."/>
            <person name="Liu X."/>
            <person name="Ma X."/>
            <person name="Naidoo K."/>
            <person name="Pethybridge S.J."/>
            <person name="Sun J."/>
            <person name="Steenkamp E.T."/>
            <person name="van der Nest M.A."/>
            <person name="van Wyk S."/>
            <person name="Wingfield M.J."/>
            <person name="Xiong C."/>
            <person name="Yue Q."/>
            <person name="Zhang X."/>
        </authorList>
    </citation>
    <scope>NUCLEOTIDE SEQUENCE [LARGE SCALE GENOMIC DNA]</scope>
    <source>
        <strain evidence="12 13">BP6252</strain>
    </source>
</reference>
<keyword evidence="2" id="KW-0813">Transport</keyword>
<keyword evidence="7 9" id="KW-0472">Membrane</keyword>
<keyword evidence="4 9" id="KW-0812">Transmembrane</keyword>
<feature type="region of interest" description="Disordered" evidence="8">
    <location>
        <begin position="100"/>
        <end position="246"/>
    </location>
</feature>
<evidence type="ECO:0000259" key="11">
    <source>
        <dbReference type="PROSITE" id="PS50801"/>
    </source>
</evidence>
<feature type="compositionally biased region" description="Low complexity" evidence="8">
    <location>
        <begin position="1"/>
        <end position="11"/>
    </location>
</feature>
<feature type="compositionally biased region" description="Low complexity" evidence="8">
    <location>
        <begin position="106"/>
        <end position="119"/>
    </location>
</feature>
<dbReference type="Gene3D" id="2.60.120.10">
    <property type="entry name" value="Jelly Rolls"/>
    <property type="match status" value="1"/>
</dbReference>
<feature type="transmembrane region" description="Helical" evidence="9">
    <location>
        <begin position="563"/>
        <end position="584"/>
    </location>
</feature>
<feature type="compositionally biased region" description="Low complexity" evidence="8">
    <location>
        <begin position="158"/>
        <end position="184"/>
    </location>
</feature>
<feature type="transmembrane region" description="Helical" evidence="9">
    <location>
        <begin position="403"/>
        <end position="423"/>
    </location>
</feature>
<feature type="compositionally biased region" description="Basic and acidic residues" evidence="8">
    <location>
        <begin position="142"/>
        <end position="153"/>
    </location>
</feature>
<dbReference type="FunFam" id="2.60.120.10:FF:000141">
    <property type="entry name" value="Sulfate transporter family protein"/>
    <property type="match status" value="1"/>
</dbReference>
<dbReference type="Gene3D" id="3.30.750.24">
    <property type="entry name" value="STAS domain"/>
    <property type="match status" value="1"/>
</dbReference>
<feature type="domain" description="Cyclic nucleotide-binding" evidence="10">
    <location>
        <begin position="987"/>
        <end position="1068"/>
    </location>
</feature>
<feature type="transmembrane region" description="Helical" evidence="9">
    <location>
        <begin position="645"/>
        <end position="665"/>
    </location>
</feature>
<dbReference type="AlphaFoldDB" id="A0A3D8SS06"/>
<dbReference type="PANTHER" id="PTHR43310:SF4">
    <property type="entry name" value="AFR304WP"/>
    <property type="match status" value="1"/>
</dbReference>